<evidence type="ECO:0000313" key="1">
    <source>
        <dbReference type="EMBL" id="CAJ2628612.1"/>
    </source>
</evidence>
<sequence length="377" mass="43291">MDSGLCLVSSLNNQNKVHQNHFYDPSWLQKQRNVPMNFVWPKEYLVNANEEFQAPLIDLDGFLKGNKEDTKNVAKLISKACSTHGIFQVINHGVDLSLISDAYDQMDGFFKLPIDRKLSVRKVKGSMWGYSGAHADRFSSKLPWKETLSFPFHDNDTFEPVVTNYFDSTLGEDFQQAGEAFQKYCEAMKKLGMKVMEILAISLGVDMSHYKYLFEDGCSIMRCNYYPSCQEPSVALGTGPHCDPTTLTILHQDQVGGLDVFADKRWRTVTPRSDAFVVNIGDTFTALSNGRYKSCLHRAVVNRYKERRSLAFFLCPKDDKMLRPPQDIVSRDGTKQYPEFTWSQLLQFTQNYYRADEATLQNFIKWLKRSKTTNHLP</sequence>
<name>A0ACB0I960_TRIPR</name>
<evidence type="ECO:0000313" key="2">
    <source>
        <dbReference type="Proteomes" id="UP001177021"/>
    </source>
</evidence>
<gene>
    <name evidence="1" type="ORF">MILVUS5_LOCUS796</name>
</gene>
<reference evidence="1" key="1">
    <citation type="submission" date="2023-10" db="EMBL/GenBank/DDBJ databases">
        <authorList>
            <person name="Rodriguez Cubillos JULIANA M."/>
            <person name="De Vega J."/>
        </authorList>
    </citation>
    <scope>NUCLEOTIDE SEQUENCE</scope>
</reference>
<organism evidence="1 2">
    <name type="scientific">Trifolium pratense</name>
    <name type="common">Red clover</name>
    <dbReference type="NCBI Taxonomy" id="57577"/>
    <lineage>
        <taxon>Eukaryota</taxon>
        <taxon>Viridiplantae</taxon>
        <taxon>Streptophyta</taxon>
        <taxon>Embryophyta</taxon>
        <taxon>Tracheophyta</taxon>
        <taxon>Spermatophyta</taxon>
        <taxon>Magnoliopsida</taxon>
        <taxon>eudicotyledons</taxon>
        <taxon>Gunneridae</taxon>
        <taxon>Pentapetalae</taxon>
        <taxon>rosids</taxon>
        <taxon>fabids</taxon>
        <taxon>Fabales</taxon>
        <taxon>Fabaceae</taxon>
        <taxon>Papilionoideae</taxon>
        <taxon>50 kb inversion clade</taxon>
        <taxon>NPAAA clade</taxon>
        <taxon>Hologalegina</taxon>
        <taxon>IRL clade</taxon>
        <taxon>Trifolieae</taxon>
        <taxon>Trifolium</taxon>
    </lineage>
</organism>
<protein>
    <submittedName>
        <fullName evidence="1">Uncharacterized protein</fullName>
    </submittedName>
</protein>
<proteinExistence type="predicted"/>
<comment type="caution">
    <text evidence="1">The sequence shown here is derived from an EMBL/GenBank/DDBJ whole genome shotgun (WGS) entry which is preliminary data.</text>
</comment>
<dbReference type="Proteomes" id="UP001177021">
    <property type="component" value="Unassembled WGS sequence"/>
</dbReference>
<keyword evidence="2" id="KW-1185">Reference proteome</keyword>
<accession>A0ACB0I960</accession>
<dbReference type="EMBL" id="CASHSV030000001">
    <property type="protein sequence ID" value="CAJ2628612.1"/>
    <property type="molecule type" value="Genomic_DNA"/>
</dbReference>